<evidence type="ECO:0000256" key="4">
    <source>
        <dbReference type="ARBA" id="ARBA00022679"/>
    </source>
</evidence>
<keyword evidence="4 9" id="KW-0808">Transferase</keyword>
<evidence type="ECO:0000256" key="3">
    <source>
        <dbReference type="ARBA" id="ARBA00022622"/>
    </source>
</evidence>
<dbReference type="InterPro" id="IPR004886">
    <property type="entry name" value="Glucanosyltransferase"/>
</dbReference>
<evidence type="ECO:0000256" key="9">
    <source>
        <dbReference type="RuleBase" id="RU361209"/>
    </source>
</evidence>
<comment type="caution">
    <text evidence="11">The sequence shown here is derived from an EMBL/GenBank/DDBJ whole genome shotgun (WGS) entry which is preliminary data.</text>
</comment>
<reference evidence="11 12" key="1">
    <citation type="journal article" date="2024" name="Front Chem Biol">
        <title>Unveiling the potential of Daldinia eschscholtzii MFLUCC 19-0629 through bioactivity and bioinformatics studies for enhanced sustainable agriculture production.</title>
        <authorList>
            <person name="Brooks S."/>
            <person name="Weaver J.A."/>
            <person name="Klomchit A."/>
            <person name="Alharthi S.A."/>
            <person name="Onlamun T."/>
            <person name="Nurani R."/>
            <person name="Vong T.K."/>
            <person name="Alberti F."/>
            <person name="Greco C."/>
        </authorList>
    </citation>
    <scope>NUCLEOTIDE SEQUENCE [LARGE SCALE GENOMIC DNA]</scope>
    <source>
        <strain evidence="11">MFLUCC 19-0629</strain>
    </source>
</reference>
<comment type="function">
    <text evidence="9">Splits internally a 1,3-beta-glucan molecule and transfers the newly generated reducing end (the donor) to the non-reducing end of another 1,3-beta-glucan molecule (the acceptor) forming a 1,3-beta linkage, resulting in the elongation of 1,3-beta-glucan chains in the cell wall.</text>
</comment>
<feature type="chain" id="PRO_5043101367" description="1,3-beta-glucanosyltransferase" evidence="9">
    <location>
        <begin position="19"/>
        <end position="479"/>
    </location>
</feature>
<gene>
    <name evidence="11" type="ORF">Daesc_003563</name>
</gene>
<evidence type="ECO:0000256" key="5">
    <source>
        <dbReference type="ARBA" id="ARBA00022729"/>
    </source>
</evidence>
<organism evidence="11 12">
    <name type="scientific">Daldinia eschscholtzii</name>
    <dbReference type="NCBI Taxonomy" id="292717"/>
    <lineage>
        <taxon>Eukaryota</taxon>
        <taxon>Fungi</taxon>
        <taxon>Dikarya</taxon>
        <taxon>Ascomycota</taxon>
        <taxon>Pezizomycotina</taxon>
        <taxon>Sordariomycetes</taxon>
        <taxon>Xylariomycetidae</taxon>
        <taxon>Xylariales</taxon>
        <taxon>Hypoxylaceae</taxon>
        <taxon>Daldinia</taxon>
    </lineage>
</organism>
<dbReference type="AlphaFoldDB" id="A0AAX6MTS3"/>
<dbReference type="PANTHER" id="PTHR31468">
    <property type="entry name" value="1,3-BETA-GLUCANOSYLTRANSFERASE GAS1"/>
    <property type="match status" value="1"/>
</dbReference>
<dbReference type="InterPro" id="IPR017853">
    <property type="entry name" value="GH"/>
</dbReference>
<keyword evidence="12" id="KW-1185">Reference proteome</keyword>
<keyword evidence="8 9" id="KW-0449">Lipoprotein</keyword>
<protein>
    <recommendedName>
        <fullName evidence="9">1,3-beta-glucanosyltransferase</fullName>
        <ecNumber evidence="9">2.4.1.-</ecNumber>
    </recommendedName>
</protein>
<dbReference type="GO" id="GO:0005886">
    <property type="term" value="C:plasma membrane"/>
    <property type="evidence" value="ECO:0007669"/>
    <property type="project" value="UniProtKB-SubCell"/>
</dbReference>
<dbReference type="Pfam" id="PF03198">
    <property type="entry name" value="Glyco_hydro_72"/>
    <property type="match status" value="1"/>
</dbReference>
<dbReference type="Proteomes" id="UP001369815">
    <property type="component" value="Unassembled WGS sequence"/>
</dbReference>
<dbReference type="PANTHER" id="PTHR31468:SF4">
    <property type="entry name" value="1,3-BETA-GLUCANOSYLTRANSFERASE GAS3-RELATED"/>
    <property type="match status" value="1"/>
</dbReference>
<dbReference type="GO" id="GO:0098552">
    <property type="term" value="C:side of membrane"/>
    <property type="evidence" value="ECO:0007669"/>
    <property type="project" value="UniProtKB-KW"/>
</dbReference>
<feature type="signal peptide" evidence="9">
    <location>
        <begin position="1"/>
        <end position="18"/>
    </location>
</feature>
<keyword evidence="3 9" id="KW-0336">GPI-anchor</keyword>
<dbReference type="EC" id="2.4.1.-" evidence="9"/>
<comment type="similarity">
    <text evidence="2 9">Belongs to the glycosyl hydrolase 72 family.</text>
</comment>
<keyword evidence="6 9" id="KW-0472">Membrane</keyword>
<dbReference type="GO" id="GO:0071970">
    <property type="term" value="P:fungal-type cell wall (1-&gt;3)-beta-D-glucan biosynthetic process"/>
    <property type="evidence" value="ECO:0007669"/>
    <property type="project" value="TreeGrafter"/>
</dbReference>
<evidence type="ECO:0000256" key="7">
    <source>
        <dbReference type="ARBA" id="ARBA00023180"/>
    </source>
</evidence>
<feature type="region of interest" description="Disordered" evidence="10">
    <location>
        <begin position="420"/>
        <end position="452"/>
    </location>
</feature>
<dbReference type="Gene3D" id="3.20.20.80">
    <property type="entry name" value="Glycosidases"/>
    <property type="match status" value="1"/>
</dbReference>
<evidence type="ECO:0000313" key="11">
    <source>
        <dbReference type="EMBL" id="KAK6955916.1"/>
    </source>
</evidence>
<dbReference type="GO" id="GO:0042124">
    <property type="term" value="F:1,3-beta-glucanosyltransferase activity"/>
    <property type="evidence" value="ECO:0007669"/>
    <property type="project" value="TreeGrafter"/>
</dbReference>
<dbReference type="EMBL" id="JBANMG010000003">
    <property type="protein sequence ID" value="KAK6955916.1"/>
    <property type="molecule type" value="Genomic_DNA"/>
</dbReference>
<name>A0AAX6MTS3_9PEZI</name>
<evidence type="ECO:0000256" key="8">
    <source>
        <dbReference type="ARBA" id="ARBA00023288"/>
    </source>
</evidence>
<proteinExistence type="inferred from homology"/>
<accession>A0AAX6MTS3</accession>
<keyword evidence="5 9" id="KW-0732">Signal</keyword>
<evidence type="ECO:0000256" key="1">
    <source>
        <dbReference type="ARBA" id="ARBA00004609"/>
    </source>
</evidence>
<evidence type="ECO:0000256" key="6">
    <source>
        <dbReference type="ARBA" id="ARBA00023136"/>
    </source>
</evidence>
<evidence type="ECO:0000313" key="12">
    <source>
        <dbReference type="Proteomes" id="UP001369815"/>
    </source>
</evidence>
<evidence type="ECO:0000256" key="10">
    <source>
        <dbReference type="SAM" id="MobiDB-lite"/>
    </source>
</evidence>
<dbReference type="FunFam" id="3.20.20.80:FF:000032">
    <property type="entry name" value="1,3-beta-glucanosyltransferase"/>
    <property type="match status" value="1"/>
</dbReference>
<dbReference type="GO" id="GO:0031505">
    <property type="term" value="P:fungal-type cell wall organization"/>
    <property type="evidence" value="ECO:0007669"/>
    <property type="project" value="TreeGrafter"/>
</dbReference>
<comment type="subcellular location">
    <subcellularLocation>
        <location evidence="1 9">Cell membrane</location>
        <topology evidence="1 9">Lipid-anchor</topology>
        <topology evidence="1 9">GPI-anchor</topology>
    </subcellularLocation>
</comment>
<dbReference type="SUPFAM" id="SSF51445">
    <property type="entry name" value="(Trans)glycosidases"/>
    <property type="match status" value="1"/>
</dbReference>
<keyword evidence="7" id="KW-0325">Glycoprotein</keyword>
<evidence type="ECO:0000256" key="2">
    <source>
        <dbReference type="ARBA" id="ARBA00007528"/>
    </source>
</evidence>
<sequence length="479" mass="51103">MLLQSAIVALGGATLAAAVTPLEVQGQQFVNTKSGNAFQIVGMAYQIGGSAGYDPKHGKDPLSNGDICKRDAALMQSLGVNTIRVYNLDPNLNHDECASVFNAAGMYMIIDVNSPLAGESLNSGAPWESYYAAYLNRTFAIVEAFKSYPNTLGFFSGNEVIDNVKTGATVPPYVRAVTRDLKNYIKNHADRKIPVGYSAADVRDVLEDTWNYFQCAIDGDEDDMSRADMFALNSYSWCGESSFQKSGYDTLVALFKDSSVPVFYSEFGCNTPSPRVFTEIGTIYGSEMTGTFAGGVVYEWAQEDNNYGLAECNDDGTVTLLADYHTLHDQYSKVDFKKVQSVKASGKKVSPPECKASLIKEKGFNNNFTIPAPPPGAQKIIDNGVSPKPSGKLVDISDYSVKHKVTDVDGKSLSNLAVKPLSGDEINTPSGGSGSSTSGSSDETGNAAPTLAPQGSLSAATIVIPAMIALSFTAGFTLF</sequence>